<gene>
    <name evidence="3" type="ORF">FD03_GL000867</name>
</gene>
<evidence type="ECO:0000313" key="3">
    <source>
        <dbReference type="EMBL" id="KRK81275.1"/>
    </source>
</evidence>
<dbReference type="OrthoDB" id="2288009at2"/>
<feature type="chain" id="PRO_5039508303" description="S-layer protein C-terminal domain-containing protein" evidence="1">
    <location>
        <begin position="24"/>
        <end position="256"/>
    </location>
</feature>
<keyword evidence="4" id="KW-1185">Reference proteome</keyword>
<dbReference type="PATRIC" id="fig|1423775.4.peg.890"/>
<dbReference type="AlphaFoldDB" id="A0A0R1KD43"/>
<accession>A0A0R1KD43</accession>
<dbReference type="RefSeq" id="WP_025023457.1">
    <property type="nucleotide sequence ID" value="NZ_AZDZ01000001.1"/>
</dbReference>
<evidence type="ECO:0000259" key="2">
    <source>
        <dbReference type="Pfam" id="PF03217"/>
    </source>
</evidence>
<evidence type="ECO:0000256" key="1">
    <source>
        <dbReference type="SAM" id="SignalP"/>
    </source>
</evidence>
<dbReference type="eggNOG" id="ENOG5030BXV">
    <property type="taxonomic scope" value="Bacteria"/>
</dbReference>
<organism evidence="3 4">
    <name type="scientific">Companilactobacillus nodensis DSM 19682 = JCM 14932 = NBRC 107160</name>
    <dbReference type="NCBI Taxonomy" id="1423775"/>
    <lineage>
        <taxon>Bacteria</taxon>
        <taxon>Bacillati</taxon>
        <taxon>Bacillota</taxon>
        <taxon>Bacilli</taxon>
        <taxon>Lactobacillales</taxon>
        <taxon>Lactobacillaceae</taxon>
        <taxon>Companilactobacillus</taxon>
    </lineage>
</organism>
<keyword evidence="1" id="KW-0732">Signal</keyword>
<dbReference type="Pfam" id="PF03217">
    <property type="entry name" value="SlpA"/>
    <property type="match status" value="1"/>
</dbReference>
<protein>
    <recommendedName>
        <fullName evidence="2">S-layer protein C-terminal domain-containing protein</fullName>
    </recommendedName>
</protein>
<feature type="signal peptide" evidence="1">
    <location>
        <begin position="1"/>
        <end position="23"/>
    </location>
</feature>
<evidence type="ECO:0000313" key="4">
    <source>
        <dbReference type="Proteomes" id="UP000051248"/>
    </source>
</evidence>
<reference evidence="3 4" key="1">
    <citation type="journal article" date="2015" name="Genome Announc.">
        <title>Expanding the biotechnology potential of lactobacilli through comparative genomics of 213 strains and associated genera.</title>
        <authorList>
            <person name="Sun Z."/>
            <person name="Harris H.M."/>
            <person name="McCann A."/>
            <person name="Guo C."/>
            <person name="Argimon S."/>
            <person name="Zhang W."/>
            <person name="Yang X."/>
            <person name="Jeffery I.B."/>
            <person name="Cooney J.C."/>
            <person name="Kagawa T.F."/>
            <person name="Liu W."/>
            <person name="Song Y."/>
            <person name="Salvetti E."/>
            <person name="Wrobel A."/>
            <person name="Rasinkangas P."/>
            <person name="Parkhill J."/>
            <person name="Rea M.C."/>
            <person name="O'Sullivan O."/>
            <person name="Ritari J."/>
            <person name="Douillard F.P."/>
            <person name="Paul Ross R."/>
            <person name="Yang R."/>
            <person name="Briner A.E."/>
            <person name="Felis G.E."/>
            <person name="de Vos W.M."/>
            <person name="Barrangou R."/>
            <person name="Klaenhammer T.R."/>
            <person name="Caufield P.W."/>
            <person name="Cui Y."/>
            <person name="Zhang H."/>
            <person name="O'Toole P.W."/>
        </authorList>
    </citation>
    <scope>NUCLEOTIDE SEQUENCE [LARGE SCALE GENOMIC DNA]</scope>
    <source>
        <strain evidence="3 4">DSM 19682</strain>
    </source>
</reference>
<sequence>MNKKLIGSLAMAGFAAISLSAVSNLTNVSAAGVATTGSSIVRIYNPQGSLVTNRALMPNTPWRVGKTKTINGVSMYQVATSEYVKASEVTYDANAGSSNSSNTSSSTSNRGVVIYANNAVVWDDRTGVVEPQTITGEFQMGKAITDGQYTFYQVSNHGWVEAGGDIVKTNMAPKNLQTDANFVPGNGYVNGMSIKELRDMLIDPYNCDPTILASIPDHNLLLSYGRAVGLKMTNLYYVSTILENDYPGVWTSRNSL</sequence>
<proteinExistence type="predicted"/>
<comment type="caution">
    <text evidence="3">The sequence shown here is derived from an EMBL/GenBank/DDBJ whole genome shotgun (WGS) entry which is preliminary data.</text>
</comment>
<dbReference type="EMBL" id="AZDZ01000001">
    <property type="protein sequence ID" value="KRK81275.1"/>
    <property type="molecule type" value="Genomic_DNA"/>
</dbReference>
<feature type="domain" description="S-layer protein C-terminal" evidence="2">
    <location>
        <begin position="43"/>
        <end position="87"/>
    </location>
</feature>
<dbReference type="Proteomes" id="UP000051248">
    <property type="component" value="Unassembled WGS sequence"/>
</dbReference>
<dbReference type="STRING" id="1423775.FD03_GL000867"/>
<name>A0A0R1KD43_9LACO</name>
<dbReference type="InterPro" id="IPR024968">
    <property type="entry name" value="SlpA_C_lactobacillus"/>
</dbReference>